<proteinExistence type="predicted"/>
<organism evidence="1 2">
    <name type="scientific">Actinomycetospora aeridis</name>
    <dbReference type="NCBI Taxonomy" id="3129231"/>
    <lineage>
        <taxon>Bacteria</taxon>
        <taxon>Bacillati</taxon>
        <taxon>Actinomycetota</taxon>
        <taxon>Actinomycetes</taxon>
        <taxon>Pseudonocardiales</taxon>
        <taxon>Pseudonocardiaceae</taxon>
        <taxon>Actinomycetospora</taxon>
    </lineage>
</organism>
<dbReference type="PANTHER" id="PTHR36221">
    <property type="entry name" value="DUF742 DOMAIN-CONTAINING PROTEIN"/>
    <property type="match status" value="1"/>
</dbReference>
<sequence length="126" mass="13366">MSVDRRQRPQADGGRVVPNYAFTAGRTRSLAGADMPIEALVTATELGLAKAPGMPPESRVIVEASTEPQSLAEIGALLGVPIGVARVLVSDLAAEDHLAVHLPLVGTDGRPRRELLERLLDGLRTR</sequence>
<comment type="caution">
    <text evidence="1">The sequence shown here is derived from an EMBL/GenBank/DDBJ whole genome shotgun (WGS) entry which is preliminary data.</text>
</comment>
<dbReference type="Pfam" id="PF05331">
    <property type="entry name" value="DUF742"/>
    <property type="match status" value="1"/>
</dbReference>
<dbReference type="RefSeq" id="WP_337713695.1">
    <property type="nucleotide sequence ID" value="NZ_JBBEGL010000003.1"/>
</dbReference>
<dbReference type="InterPro" id="IPR007995">
    <property type="entry name" value="DUF742"/>
</dbReference>
<evidence type="ECO:0000313" key="2">
    <source>
        <dbReference type="Proteomes" id="UP001370100"/>
    </source>
</evidence>
<name>A0ABU8N493_9PSEU</name>
<keyword evidence="2" id="KW-1185">Reference proteome</keyword>
<dbReference type="Proteomes" id="UP001370100">
    <property type="component" value="Unassembled WGS sequence"/>
</dbReference>
<accession>A0ABU8N493</accession>
<reference evidence="1 2" key="1">
    <citation type="submission" date="2024-03" db="EMBL/GenBank/DDBJ databases">
        <title>Actinomycetospora sp. OC33-EN06, a novel actinomycete isolated from wild orchid (Aerides multiflora).</title>
        <authorList>
            <person name="Suriyachadkun C."/>
        </authorList>
    </citation>
    <scope>NUCLEOTIDE SEQUENCE [LARGE SCALE GENOMIC DNA]</scope>
    <source>
        <strain evidence="1 2">OC33-EN06</strain>
    </source>
</reference>
<gene>
    <name evidence="1" type="ORF">WCD41_12195</name>
</gene>
<dbReference type="PANTHER" id="PTHR36221:SF1">
    <property type="entry name" value="DUF742 DOMAIN-CONTAINING PROTEIN"/>
    <property type="match status" value="1"/>
</dbReference>
<evidence type="ECO:0000313" key="1">
    <source>
        <dbReference type="EMBL" id="MEJ2887209.1"/>
    </source>
</evidence>
<dbReference type="EMBL" id="JBBEGL010000003">
    <property type="protein sequence ID" value="MEJ2887209.1"/>
    <property type="molecule type" value="Genomic_DNA"/>
</dbReference>
<protein>
    <submittedName>
        <fullName evidence="1">DUF742 domain-containing protein</fullName>
    </submittedName>
</protein>